<dbReference type="SUPFAM" id="SSF53335">
    <property type="entry name" value="S-adenosyl-L-methionine-dependent methyltransferases"/>
    <property type="match status" value="1"/>
</dbReference>
<sequence>MKLSKRLETVASMVTKGNRAADVGCDHGFVPIFLVESGISPLAVAADVRPGPLSRAKEHIKEHRLEEKIQTRLSDGLANIKPGEADSLIMSGIGGILMMRLLQDEEHTAKSFKELILSPQSELFDVRRYLVSNGYLIEYEHMLCDEGKYYFIFHVLVKKDEREWSEEEYRYGKDICKDDMKTFLAYLEKEERQYEQILEKMKQAPENDRAAQRIAQLHQDITCLKKRRQLVYDCGCFA</sequence>
<proteinExistence type="predicted"/>
<dbReference type="PANTHER" id="PTHR38451">
    <property type="entry name" value="TRNA (ADENINE(22)-N(1))-METHYLTRANSFERASE"/>
    <property type="match status" value="1"/>
</dbReference>
<dbReference type="PANTHER" id="PTHR38451:SF1">
    <property type="entry name" value="TRNA (ADENINE(22)-N(1))-METHYLTRANSFERASE"/>
    <property type="match status" value="1"/>
</dbReference>
<keyword evidence="2" id="KW-0808">Transferase</keyword>
<comment type="caution">
    <text evidence="2">The sequence shown here is derived from an EMBL/GenBank/DDBJ whole genome shotgun (WGS) entry which is preliminary data.</text>
</comment>
<dbReference type="EMBL" id="JAJEQN010000027">
    <property type="protein sequence ID" value="MCC2222096.1"/>
    <property type="molecule type" value="Genomic_DNA"/>
</dbReference>
<feature type="coiled-coil region" evidence="1">
    <location>
        <begin position="184"/>
        <end position="227"/>
    </location>
</feature>
<evidence type="ECO:0000256" key="1">
    <source>
        <dbReference type="SAM" id="Coils"/>
    </source>
</evidence>
<dbReference type="Pfam" id="PF12847">
    <property type="entry name" value="Methyltransf_18"/>
    <property type="match status" value="1"/>
</dbReference>
<dbReference type="InterPro" id="IPR006901">
    <property type="entry name" value="TrmK"/>
</dbReference>
<evidence type="ECO:0000313" key="2">
    <source>
        <dbReference type="EMBL" id="MCC2222096.1"/>
    </source>
</evidence>
<dbReference type="PIRSF" id="PIRSF018637">
    <property type="entry name" value="TrmK"/>
    <property type="match status" value="1"/>
</dbReference>
<dbReference type="RefSeq" id="WP_262537088.1">
    <property type="nucleotide sequence ID" value="NZ_JAJEQN010000027.1"/>
</dbReference>
<dbReference type="Gene3D" id="3.40.50.150">
    <property type="entry name" value="Vaccinia Virus protein VP39"/>
    <property type="match status" value="1"/>
</dbReference>
<keyword evidence="1" id="KW-0175">Coiled coil</keyword>
<dbReference type="InterPro" id="IPR029063">
    <property type="entry name" value="SAM-dependent_MTases_sf"/>
</dbReference>
<evidence type="ECO:0000313" key="3">
    <source>
        <dbReference type="Proteomes" id="UP001198200"/>
    </source>
</evidence>
<reference evidence="2 3" key="1">
    <citation type="submission" date="2021-10" db="EMBL/GenBank/DDBJ databases">
        <title>Anaerobic single-cell dispensing facilitates the cultivation of human gut bacteria.</title>
        <authorList>
            <person name="Afrizal A."/>
        </authorList>
    </citation>
    <scope>NUCLEOTIDE SEQUENCE [LARGE SCALE GENOMIC DNA]</scope>
    <source>
        <strain evidence="2 3">CLA-AA-H224</strain>
    </source>
</reference>
<dbReference type="GO" id="GO:0160105">
    <property type="term" value="F:tRNA (adenine(22)-N1)-methyltransferase activity"/>
    <property type="evidence" value="ECO:0007669"/>
    <property type="project" value="InterPro"/>
</dbReference>
<keyword evidence="3" id="KW-1185">Reference proteome</keyword>
<accession>A0AAE3E6A9</accession>
<name>A0AAE3E6A9_9FIRM</name>
<organism evidence="2 3">
    <name type="scientific">Anthropogastromicrobium aceti</name>
    <dbReference type="NCBI Taxonomy" id="2981768"/>
    <lineage>
        <taxon>Bacteria</taxon>
        <taxon>Bacillati</taxon>
        <taxon>Bacillota</taxon>
        <taxon>Clostridia</taxon>
        <taxon>Lachnospirales</taxon>
        <taxon>Lachnospiraceae</taxon>
        <taxon>Anthropogastromicrobium</taxon>
    </lineage>
</organism>
<dbReference type="AlphaFoldDB" id="A0AAE3E6A9"/>
<dbReference type="Proteomes" id="UP001198200">
    <property type="component" value="Unassembled WGS sequence"/>
</dbReference>
<gene>
    <name evidence="2" type="ORF">LKD48_10680</name>
</gene>
<protein>
    <submittedName>
        <fullName evidence="2">Class I SAM-dependent methyltransferase</fullName>
    </submittedName>
</protein>
<dbReference type="GO" id="GO:0032259">
    <property type="term" value="P:methylation"/>
    <property type="evidence" value="ECO:0007669"/>
    <property type="project" value="UniProtKB-KW"/>
</dbReference>
<keyword evidence="2" id="KW-0489">Methyltransferase</keyword>